<organism evidence="2 3">
    <name type="scientific">Caerostris extrusa</name>
    <name type="common">Bark spider</name>
    <name type="synonym">Caerostris bankana</name>
    <dbReference type="NCBI Taxonomy" id="172846"/>
    <lineage>
        <taxon>Eukaryota</taxon>
        <taxon>Metazoa</taxon>
        <taxon>Ecdysozoa</taxon>
        <taxon>Arthropoda</taxon>
        <taxon>Chelicerata</taxon>
        <taxon>Arachnida</taxon>
        <taxon>Araneae</taxon>
        <taxon>Araneomorphae</taxon>
        <taxon>Entelegynae</taxon>
        <taxon>Araneoidea</taxon>
        <taxon>Araneidae</taxon>
        <taxon>Caerostris</taxon>
    </lineage>
</organism>
<name>A0AAV4NY09_CAEEX</name>
<comment type="caution">
    <text evidence="2">The sequence shown here is derived from an EMBL/GenBank/DDBJ whole genome shotgun (WGS) entry which is preliminary data.</text>
</comment>
<sequence>MPRCHADIRFFPVRGNMDLDLLRPQEIDPRPVLLKETHLIGYLKKWYCAVVVTLYHKTDDSNLDNASAAQSEGLDEMQQHDLPDPMSSDPSKDKKSVVPRVCC</sequence>
<evidence type="ECO:0000256" key="1">
    <source>
        <dbReference type="SAM" id="MobiDB-lite"/>
    </source>
</evidence>
<gene>
    <name evidence="2" type="ORF">CEXT_736341</name>
</gene>
<accession>A0AAV4NY09</accession>
<keyword evidence="3" id="KW-1185">Reference proteome</keyword>
<protein>
    <submittedName>
        <fullName evidence="2">Uncharacterized protein</fullName>
    </submittedName>
</protein>
<evidence type="ECO:0000313" key="3">
    <source>
        <dbReference type="Proteomes" id="UP001054945"/>
    </source>
</evidence>
<proteinExistence type="predicted"/>
<dbReference type="Proteomes" id="UP001054945">
    <property type="component" value="Unassembled WGS sequence"/>
</dbReference>
<evidence type="ECO:0000313" key="2">
    <source>
        <dbReference type="EMBL" id="GIX88514.1"/>
    </source>
</evidence>
<reference evidence="2 3" key="1">
    <citation type="submission" date="2021-06" db="EMBL/GenBank/DDBJ databases">
        <title>Caerostris extrusa draft genome.</title>
        <authorList>
            <person name="Kono N."/>
            <person name="Arakawa K."/>
        </authorList>
    </citation>
    <scope>NUCLEOTIDE SEQUENCE [LARGE SCALE GENOMIC DNA]</scope>
</reference>
<dbReference type="AlphaFoldDB" id="A0AAV4NY09"/>
<dbReference type="EMBL" id="BPLR01003774">
    <property type="protein sequence ID" value="GIX88514.1"/>
    <property type="molecule type" value="Genomic_DNA"/>
</dbReference>
<feature type="region of interest" description="Disordered" evidence="1">
    <location>
        <begin position="61"/>
        <end position="103"/>
    </location>
</feature>